<evidence type="ECO:0000313" key="2">
    <source>
        <dbReference type="Proteomes" id="UP000286415"/>
    </source>
</evidence>
<keyword evidence="2" id="KW-1185">Reference proteome</keyword>
<sequence>MGVMANALGLEYIFQTIYGSHSMMRFEWVIDPLLIKDGKPDNRAILMRYIICQWPPPPMLPDAFHVTPRFPAPIVLL</sequence>
<protein>
    <submittedName>
        <fullName evidence="1">Uncharacterized protein</fullName>
    </submittedName>
</protein>
<organism evidence="1 2">
    <name type="scientific">Clonorchis sinensis</name>
    <name type="common">Chinese liver fluke</name>
    <dbReference type="NCBI Taxonomy" id="79923"/>
    <lineage>
        <taxon>Eukaryota</taxon>
        <taxon>Metazoa</taxon>
        <taxon>Spiralia</taxon>
        <taxon>Lophotrochozoa</taxon>
        <taxon>Platyhelminthes</taxon>
        <taxon>Trematoda</taxon>
        <taxon>Digenea</taxon>
        <taxon>Opisthorchiida</taxon>
        <taxon>Opisthorchiata</taxon>
        <taxon>Opisthorchiidae</taxon>
        <taxon>Clonorchis</taxon>
    </lineage>
</organism>
<reference evidence="1 2" key="2">
    <citation type="journal article" date="2021" name="Genomics">
        <title>High-quality reference genome for Clonorchis sinensis.</title>
        <authorList>
            <person name="Young N.D."/>
            <person name="Stroehlein A.J."/>
            <person name="Kinkar L."/>
            <person name="Wang T."/>
            <person name="Sohn W.M."/>
            <person name="Chang B.C.H."/>
            <person name="Kaur P."/>
            <person name="Weisz D."/>
            <person name="Dudchenko O."/>
            <person name="Aiden E.L."/>
            <person name="Korhonen P.K."/>
            <person name="Gasser R.B."/>
        </authorList>
    </citation>
    <scope>NUCLEOTIDE SEQUENCE [LARGE SCALE GENOMIC DNA]</scope>
    <source>
        <strain evidence="1">Cs-k2</strain>
    </source>
</reference>
<gene>
    <name evidence="1" type="ORF">CSKR_200430</name>
</gene>
<reference evidence="1 2" key="1">
    <citation type="journal article" date="2018" name="Biotechnol. Adv.">
        <title>Improved genomic resources and new bioinformatic workflow for the carcinogenic parasite Clonorchis sinensis: Biotechnological implications.</title>
        <authorList>
            <person name="Wang D."/>
            <person name="Korhonen P.K."/>
            <person name="Gasser R.B."/>
            <person name="Young N.D."/>
        </authorList>
    </citation>
    <scope>NUCLEOTIDE SEQUENCE [LARGE SCALE GENOMIC DNA]</scope>
    <source>
        <strain evidence="1">Cs-k2</strain>
    </source>
</reference>
<dbReference type="AlphaFoldDB" id="A0A8T1MCV0"/>
<comment type="caution">
    <text evidence="1">The sequence shown here is derived from an EMBL/GenBank/DDBJ whole genome shotgun (WGS) entry which is preliminary data.</text>
</comment>
<dbReference type="EMBL" id="NIRI02000042">
    <property type="protein sequence ID" value="KAG5447214.1"/>
    <property type="molecule type" value="Genomic_DNA"/>
</dbReference>
<dbReference type="Proteomes" id="UP000286415">
    <property type="component" value="Unassembled WGS sequence"/>
</dbReference>
<evidence type="ECO:0000313" key="1">
    <source>
        <dbReference type="EMBL" id="KAG5447214.1"/>
    </source>
</evidence>
<name>A0A8T1MCV0_CLOSI</name>
<accession>A0A8T1MCV0</accession>
<proteinExistence type="predicted"/>